<accession>A0A316I0Y1</accession>
<dbReference type="AlphaFoldDB" id="A0A316I0Y1"/>
<keyword evidence="2" id="KW-1185">Reference proteome</keyword>
<dbReference type="EMBL" id="QGHC01000008">
    <property type="protein sequence ID" value="PWK85952.1"/>
    <property type="molecule type" value="Genomic_DNA"/>
</dbReference>
<comment type="caution">
    <text evidence="1">The sequence shown here is derived from an EMBL/GenBank/DDBJ whole genome shotgun (WGS) entry which is preliminary data.</text>
</comment>
<sequence>MGVAQAATKATNVVDREPGLCEHFRKALVADRVASMTRHQLCQYSFEQKHGGQGYFEKLDWQPVPGDPVALTLKIYDANVLPPNIQAPDKVAKKRTLVAKYAEAQRKHHALVVEMAPYTWTQLTWGATFTQVRGYVLRSRGTYCGTGRDETTNKRNVLIAFFEDKELTKSLPYWGSLIDNVDEPMRIHGKYYVVSIMDAAMWSDLNLPGVGDSYILNIDEPLQSNDDSQLGPTGVCQFTYLREAK</sequence>
<protein>
    <submittedName>
        <fullName evidence="1">Uncharacterized protein</fullName>
    </submittedName>
</protein>
<proteinExistence type="predicted"/>
<dbReference type="Proteomes" id="UP000245812">
    <property type="component" value="Unassembled WGS sequence"/>
</dbReference>
<organism evidence="1 2">
    <name type="scientific">Fulvimonas soli</name>
    <dbReference type="NCBI Taxonomy" id="155197"/>
    <lineage>
        <taxon>Bacteria</taxon>
        <taxon>Pseudomonadati</taxon>
        <taxon>Pseudomonadota</taxon>
        <taxon>Gammaproteobacteria</taxon>
        <taxon>Lysobacterales</taxon>
        <taxon>Rhodanobacteraceae</taxon>
        <taxon>Fulvimonas</taxon>
    </lineage>
</organism>
<evidence type="ECO:0000313" key="2">
    <source>
        <dbReference type="Proteomes" id="UP000245812"/>
    </source>
</evidence>
<gene>
    <name evidence="1" type="ORF">C7456_108248</name>
</gene>
<name>A0A316I0Y1_9GAMM</name>
<evidence type="ECO:0000313" key="1">
    <source>
        <dbReference type="EMBL" id="PWK85952.1"/>
    </source>
</evidence>
<reference evidence="1 2" key="1">
    <citation type="submission" date="2018-05" db="EMBL/GenBank/DDBJ databases">
        <title>Genomic Encyclopedia of Type Strains, Phase IV (KMG-IV): sequencing the most valuable type-strain genomes for metagenomic binning, comparative biology and taxonomic classification.</title>
        <authorList>
            <person name="Goeker M."/>
        </authorList>
    </citation>
    <scope>NUCLEOTIDE SEQUENCE [LARGE SCALE GENOMIC DNA]</scope>
    <source>
        <strain evidence="1 2">DSM 14263</strain>
    </source>
</reference>